<comment type="caution">
    <text evidence="5">The sequence shown here is derived from an EMBL/GenBank/DDBJ whole genome shotgun (WGS) entry which is preliminary data.</text>
</comment>
<accession>A0A5C4J4D7</accession>
<dbReference type="PANTHER" id="PTHR12829">
    <property type="entry name" value="N6-ADENOSINE-METHYLTRANSFERASE"/>
    <property type="match status" value="1"/>
</dbReference>
<dbReference type="SUPFAM" id="SSF53335">
    <property type="entry name" value="S-adenosyl-L-methionine-dependent methyltransferases"/>
    <property type="match status" value="1"/>
</dbReference>
<evidence type="ECO:0000256" key="4">
    <source>
        <dbReference type="PROSITE-ProRule" id="PRU00489"/>
    </source>
</evidence>
<evidence type="ECO:0000313" key="5">
    <source>
        <dbReference type="EMBL" id="TMQ91750.1"/>
    </source>
</evidence>
<sequence length="176" mass="20311">MADCPWDIHQKGARGAARHYPLLTLERIKALPVAELAEDDAHLWLWTTNSALRDAFDVAEAWGFIVRSPLTWVKFSLGLGHYLRNSTEHLLFATRGRAPVRFRSQPTWINAPVQEHSHKPEEQYAVIERISHPPYLELFARRRPPSDKPWFVWGNEVDADIVIPGYPVPSDRTRKE</sequence>
<dbReference type="PROSITE" id="PS51143">
    <property type="entry name" value="MT_A70"/>
    <property type="match status" value="1"/>
</dbReference>
<gene>
    <name evidence="5" type="ORF">ETD83_29510</name>
</gene>
<protein>
    <submittedName>
        <fullName evidence="5">Methyltransferase</fullName>
    </submittedName>
</protein>
<dbReference type="Proteomes" id="UP000309174">
    <property type="component" value="Unassembled WGS sequence"/>
</dbReference>
<dbReference type="AlphaFoldDB" id="A0A5C4J4D7"/>
<dbReference type="Pfam" id="PF05063">
    <property type="entry name" value="MT-A70"/>
    <property type="match status" value="1"/>
</dbReference>
<evidence type="ECO:0000256" key="1">
    <source>
        <dbReference type="ARBA" id="ARBA00022603"/>
    </source>
</evidence>
<dbReference type="GO" id="GO:0008168">
    <property type="term" value="F:methyltransferase activity"/>
    <property type="evidence" value="ECO:0007669"/>
    <property type="project" value="UniProtKB-KW"/>
</dbReference>
<evidence type="ECO:0000256" key="2">
    <source>
        <dbReference type="ARBA" id="ARBA00022679"/>
    </source>
</evidence>
<dbReference type="InterPro" id="IPR029063">
    <property type="entry name" value="SAM-dependent_MTases_sf"/>
</dbReference>
<keyword evidence="3" id="KW-0949">S-adenosyl-L-methionine</keyword>
<dbReference type="EMBL" id="VCKW01000191">
    <property type="protein sequence ID" value="TMQ91750.1"/>
    <property type="molecule type" value="Genomic_DNA"/>
</dbReference>
<dbReference type="GO" id="GO:0032259">
    <property type="term" value="P:methylation"/>
    <property type="evidence" value="ECO:0007669"/>
    <property type="project" value="UniProtKB-KW"/>
</dbReference>
<comment type="similarity">
    <text evidence="4">Belongs to the MT-A70-like family.</text>
</comment>
<keyword evidence="1 5" id="KW-0489">Methyltransferase</keyword>
<name>A0A5C4J4D7_9ACTN</name>
<keyword evidence="6" id="KW-1185">Reference proteome</keyword>
<dbReference type="InterPro" id="IPR007757">
    <property type="entry name" value="MT-A70-like"/>
</dbReference>
<evidence type="ECO:0000256" key="3">
    <source>
        <dbReference type="ARBA" id="ARBA00022691"/>
    </source>
</evidence>
<evidence type="ECO:0000313" key="6">
    <source>
        <dbReference type="Proteomes" id="UP000309174"/>
    </source>
</evidence>
<proteinExistence type="inferred from homology"/>
<dbReference type="OrthoDB" id="9800596at2"/>
<organism evidence="5 6">
    <name type="scientific">Actinomadura soli</name>
    <dbReference type="NCBI Taxonomy" id="2508997"/>
    <lineage>
        <taxon>Bacteria</taxon>
        <taxon>Bacillati</taxon>
        <taxon>Actinomycetota</taxon>
        <taxon>Actinomycetes</taxon>
        <taxon>Streptosporangiales</taxon>
        <taxon>Thermomonosporaceae</taxon>
        <taxon>Actinomadura</taxon>
    </lineage>
</organism>
<reference evidence="5 6" key="1">
    <citation type="submission" date="2019-05" db="EMBL/GenBank/DDBJ databases">
        <title>Draft genome sequence of Actinomadura sp. 14C53.</title>
        <authorList>
            <person name="Saricaoglu S."/>
            <person name="Isik K."/>
        </authorList>
    </citation>
    <scope>NUCLEOTIDE SEQUENCE [LARGE SCALE GENOMIC DNA]</scope>
    <source>
        <strain evidence="5 6">14C53</strain>
    </source>
</reference>
<dbReference type="PANTHER" id="PTHR12829:SF7">
    <property type="entry name" value="N6-ADENOSINE-METHYLTRANSFERASE CATALYTIC SUBUNIT"/>
    <property type="match status" value="1"/>
</dbReference>
<keyword evidence="2 5" id="KW-0808">Transferase</keyword>